<sequence length="228" mass="24322">MGFNKSAVLGSAVAILFSATAVATPIQVDTGTIYNISIVDDFSNHLDLDGMKVTACFTTGSCEQVVFNGANAAAVGSGWSLSLFGDTFINPFLFSTDVAATSLTLNAWFAGSVFDIKTGIAGSPGSMSGSPYTIEDDFLFNDDDFGWADFAAESVTYSNEAWLNGQFYGDLYTSMRIEFNSAGVTGKMSFITDTDNVTFVVPAPATTFLLLVGLTGLAIKRRLQFRQR</sequence>
<feature type="transmembrane region" description="Helical" evidence="1">
    <location>
        <begin position="199"/>
        <end position="219"/>
    </location>
</feature>
<dbReference type="NCBIfam" id="TIGR02595">
    <property type="entry name" value="PEP_CTERM"/>
    <property type="match status" value="1"/>
</dbReference>
<protein>
    <submittedName>
        <fullName evidence="3">PEP-CTERM protein-sorting domain-containing protein</fullName>
    </submittedName>
</protein>
<proteinExistence type="predicted"/>
<name>A0A1H3X0N6_ALKAM</name>
<keyword evidence="4" id="KW-1185">Reference proteome</keyword>
<keyword evidence="2" id="KW-0732">Signal</keyword>
<dbReference type="InterPro" id="IPR013424">
    <property type="entry name" value="Ice-binding_C"/>
</dbReference>
<dbReference type="EMBL" id="FNRM01000001">
    <property type="protein sequence ID" value="SDZ93015.1"/>
    <property type="molecule type" value="Genomic_DNA"/>
</dbReference>
<dbReference type="Proteomes" id="UP000198773">
    <property type="component" value="Unassembled WGS sequence"/>
</dbReference>
<reference evidence="3 4" key="1">
    <citation type="submission" date="2016-10" db="EMBL/GenBank/DDBJ databases">
        <authorList>
            <person name="de Groot N.N."/>
        </authorList>
    </citation>
    <scope>NUCLEOTIDE SEQUENCE [LARGE SCALE GENOMIC DNA]</scope>
    <source>
        <strain evidence="3 4">CGMCC 1.3430</strain>
    </source>
</reference>
<dbReference type="AlphaFoldDB" id="A0A1H3X0N6"/>
<evidence type="ECO:0000313" key="3">
    <source>
        <dbReference type="EMBL" id="SDZ93015.1"/>
    </source>
</evidence>
<evidence type="ECO:0000256" key="2">
    <source>
        <dbReference type="SAM" id="SignalP"/>
    </source>
</evidence>
<feature type="chain" id="PRO_5011450732" evidence="2">
    <location>
        <begin position="24"/>
        <end position="228"/>
    </location>
</feature>
<organism evidence="3 4">
    <name type="scientific">Alkalimonas amylolytica</name>
    <dbReference type="NCBI Taxonomy" id="152573"/>
    <lineage>
        <taxon>Bacteria</taxon>
        <taxon>Pseudomonadati</taxon>
        <taxon>Pseudomonadota</taxon>
        <taxon>Gammaproteobacteria</taxon>
        <taxon>Alkalimonas</taxon>
    </lineage>
</organism>
<evidence type="ECO:0000256" key="1">
    <source>
        <dbReference type="SAM" id="Phobius"/>
    </source>
</evidence>
<accession>A0A1H3X0N6</accession>
<keyword evidence="1" id="KW-0472">Membrane</keyword>
<keyword evidence="1" id="KW-0812">Transmembrane</keyword>
<evidence type="ECO:0000313" key="4">
    <source>
        <dbReference type="Proteomes" id="UP000198773"/>
    </source>
</evidence>
<feature type="signal peptide" evidence="2">
    <location>
        <begin position="1"/>
        <end position="23"/>
    </location>
</feature>
<gene>
    <name evidence="3" type="ORF">SAMN04488051_10154</name>
</gene>
<keyword evidence="1" id="KW-1133">Transmembrane helix</keyword>